<evidence type="ECO:0000313" key="2">
    <source>
        <dbReference type="EMBL" id="RJP19696.1"/>
    </source>
</evidence>
<dbReference type="CDD" id="cd06848">
    <property type="entry name" value="GCS_H"/>
    <property type="match status" value="1"/>
</dbReference>
<dbReference type="InterPro" id="IPR011053">
    <property type="entry name" value="Single_hybrid_motif"/>
</dbReference>
<dbReference type="Proteomes" id="UP000265882">
    <property type="component" value="Unassembled WGS sequence"/>
</dbReference>
<dbReference type="GO" id="GO:0009249">
    <property type="term" value="P:protein lipoylation"/>
    <property type="evidence" value="ECO:0007669"/>
    <property type="project" value="TreeGrafter"/>
</dbReference>
<dbReference type="GO" id="GO:0019464">
    <property type="term" value="P:glycine decarboxylation via glycine cleavage system"/>
    <property type="evidence" value="ECO:0007669"/>
    <property type="project" value="InterPro"/>
</dbReference>
<evidence type="ECO:0000256" key="1">
    <source>
        <dbReference type="ARBA" id="ARBA00022823"/>
    </source>
</evidence>
<reference evidence="2 3" key="1">
    <citation type="journal article" date="2017" name="ISME J.">
        <title>Energy and carbon metabolisms in a deep terrestrial subsurface fluid microbial community.</title>
        <authorList>
            <person name="Momper L."/>
            <person name="Jungbluth S.P."/>
            <person name="Lee M.D."/>
            <person name="Amend J.P."/>
        </authorList>
    </citation>
    <scope>NUCLEOTIDE SEQUENCE [LARGE SCALE GENOMIC DNA]</scope>
    <source>
        <strain evidence="2">SURF_5</strain>
    </source>
</reference>
<dbReference type="GO" id="GO:0005960">
    <property type="term" value="C:glycine cleavage complex"/>
    <property type="evidence" value="ECO:0007669"/>
    <property type="project" value="InterPro"/>
</dbReference>
<dbReference type="Gene3D" id="2.40.50.100">
    <property type="match status" value="1"/>
</dbReference>
<dbReference type="SUPFAM" id="SSF51230">
    <property type="entry name" value="Single hybrid motif"/>
    <property type="match status" value="1"/>
</dbReference>
<proteinExistence type="predicted"/>
<dbReference type="PANTHER" id="PTHR11715">
    <property type="entry name" value="GLYCINE CLEAVAGE SYSTEM H PROTEIN"/>
    <property type="match status" value="1"/>
</dbReference>
<organism evidence="2 3">
    <name type="scientific">Abyssobacteria bacterium (strain SURF_5)</name>
    <dbReference type="NCBI Taxonomy" id="2093360"/>
    <lineage>
        <taxon>Bacteria</taxon>
        <taxon>Pseudomonadati</taxon>
        <taxon>Candidatus Hydrogenedentota</taxon>
        <taxon>Candidatus Abyssobacteria</taxon>
    </lineage>
</organism>
<dbReference type="InterPro" id="IPR002930">
    <property type="entry name" value="GCV_H"/>
</dbReference>
<protein>
    <submittedName>
        <fullName evidence="2">Glycine cleavage system protein H</fullName>
    </submittedName>
</protein>
<dbReference type="PANTHER" id="PTHR11715:SF3">
    <property type="entry name" value="GLYCINE CLEAVAGE SYSTEM H PROTEIN-RELATED"/>
    <property type="match status" value="1"/>
</dbReference>
<sequence>MRAMHLILAILTFAVFIGVGFLIEFIKGRTLSKAILDAVSMDDENPSGNPAYVPPVAVLPGLTGAAPRVEGYALPEALYYHQGHSWVAPQGADTAIVGIDDFAGKLIGSPTSITVPKPGEIFRQGEKGWTISQSDKQVKMVFPVDGKVVAVNEAVLKNPTLIASEPYGRGWLFIIKSRSLQRNLRNLLSGSVARRWMEESATAFRTMFSGKLGIVYQDGGLPEDGLADYISAKEWREITGRLFMIE</sequence>
<dbReference type="AlphaFoldDB" id="A0A3A4NNT5"/>
<keyword evidence="1" id="KW-0450">Lipoyl</keyword>
<accession>A0A3A4NNT5</accession>
<name>A0A3A4NNT5_ABYX5</name>
<dbReference type="InterPro" id="IPR033753">
    <property type="entry name" value="GCV_H/Fam206"/>
</dbReference>
<dbReference type="Pfam" id="PF01597">
    <property type="entry name" value="GCV_H"/>
    <property type="match status" value="1"/>
</dbReference>
<dbReference type="GO" id="GO:0005737">
    <property type="term" value="C:cytoplasm"/>
    <property type="evidence" value="ECO:0007669"/>
    <property type="project" value="TreeGrafter"/>
</dbReference>
<gene>
    <name evidence="2" type="ORF">C4520_12520</name>
</gene>
<dbReference type="EMBL" id="QZKU01000086">
    <property type="protein sequence ID" value="RJP19696.1"/>
    <property type="molecule type" value="Genomic_DNA"/>
</dbReference>
<evidence type="ECO:0000313" key="3">
    <source>
        <dbReference type="Proteomes" id="UP000265882"/>
    </source>
</evidence>
<comment type="caution">
    <text evidence="2">The sequence shown here is derived from an EMBL/GenBank/DDBJ whole genome shotgun (WGS) entry which is preliminary data.</text>
</comment>